<comment type="caution">
    <text evidence="2">The sequence shown here is derived from an EMBL/GenBank/DDBJ whole genome shotgun (WGS) entry which is preliminary data.</text>
</comment>
<sequence>MGATASSKPQKTSQVVDNKSKGNEFRTKHKFNNDPELEVIEGRARKQTAVSSDDLVRNEKMDKALLCRGEKYIEDVTTIREIFQKEMKDESQKTRLKNLKTSKAGSKKQLNEVVLNNKIFVA</sequence>
<gene>
    <name evidence="2" type="ORF">FCM35_KLT03884</name>
</gene>
<evidence type="ECO:0000313" key="3">
    <source>
        <dbReference type="Proteomes" id="UP000623129"/>
    </source>
</evidence>
<evidence type="ECO:0000313" key="2">
    <source>
        <dbReference type="EMBL" id="KAF3330530.1"/>
    </source>
</evidence>
<dbReference type="AlphaFoldDB" id="A0A833QNM1"/>
<keyword evidence="3" id="KW-1185">Reference proteome</keyword>
<accession>A0A833QNM1</accession>
<name>A0A833QNM1_9POAL</name>
<reference evidence="2" key="1">
    <citation type="submission" date="2020-01" db="EMBL/GenBank/DDBJ databases">
        <title>Genome sequence of Kobresia littledalei, the first chromosome-level genome in the family Cyperaceae.</title>
        <authorList>
            <person name="Qu G."/>
        </authorList>
    </citation>
    <scope>NUCLEOTIDE SEQUENCE</scope>
    <source>
        <strain evidence="2">C.B.Clarke</strain>
        <tissue evidence="2">Leaf</tissue>
    </source>
</reference>
<feature type="region of interest" description="Disordered" evidence="1">
    <location>
        <begin position="1"/>
        <end position="52"/>
    </location>
</feature>
<dbReference type="Proteomes" id="UP000623129">
    <property type="component" value="Unassembled WGS sequence"/>
</dbReference>
<protein>
    <submittedName>
        <fullName evidence="2">Scarecrow-like protein 9</fullName>
    </submittedName>
</protein>
<feature type="compositionally biased region" description="Polar residues" evidence="1">
    <location>
        <begin position="1"/>
        <end position="17"/>
    </location>
</feature>
<evidence type="ECO:0000256" key="1">
    <source>
        <dbReference type="SAM" id="MobiDB-lite"/>
    </source>
</evidence>
<dbReference type="EMBL" id="SWLB01000013">
    <property type="protein sequence ID" value="KAF3330530.1"/>
    <property type="molecule type" value="Genomic_DNA"/>
</dbReference>
<proteinExistence type="predicted"/>
<organism evidence="2 3">
    <name type="scientific">Carex littledalei</name>
    <dbReference type="NCBI Taxonomy" id="544730"/>
    <lineage>
        <taxon>Eukaryota</taxon>
        <taxon>Viridiplantae</taxon>
        <taxon>Streptophyta</taxon>
        <taxon>Embryophyta</taxon>
        <taxon>Tracheophyta</taxon>
        <taxon>Spermatophyta</taxon>
        <taxon>Magnoliopsida</taxon>
        <taxon>Liliopsida</taxon>
        <taxon>Poales</taxon>
        <taxon>Cyperaceae</taxon>
        <taxon>Cyperoideae</taxon>
        <taxon>Cariceae</taxon>
        <taxon>Carex</taxon>
        <taxon>Carex subgen. Euthyceras</taxon>
    </lineage>
</organism>